<dbReference type="RefSeq" id="WP_235049659.1">
    <property type="nucleotide sequence ID" value="NZ_JAKFHA010000001.1"/>
</dbReference>
<dbReference type="InterPro" id="IPR010985">
    <property type="entry name" value="Ribbon_hlx_hlx"/>
</dbReference>
<name>A0AA41PU48_9ACTN</name>
<accession>A0AA41PU48</accession>
<organism evidence="2 3">
    <name type="scientific">Yinghuangia soli</name>
    <dbReference type="NCBI Taxonomy" id="2908204"/>
    <lineage>
        <taxon>Bacteria</taxon>
        <taxon>Bacillati</taxon>
        <taxon>Actinomycetota</taxon>
        <taxon>Actinomycetes</taxon>
        <taxon>Kitasatosporales</taxon>
        <taxon>Streptomycetaceae</taxon>
        <taxon>Yinghuangia</taxon>
    </lineage>
</organism>
<dbReference type="InterPro" id="IPR053853">
    <property type="entry name" value="FitA-like_RHH"/>
</dbReference>
<evidence type="ECO:0000313" key="2">
    <source>
        <dbReference type="EMBL" id="MCF2525622.1"/>
    </source>
</evidence>
<evidence type="ECO:0000313" key="3">
    <source>
        <dbReference type="Proteomes" id="UP001165378"/>
    </source>
</evidence>
<dbReference type="SUPFAM" id="SSF47598">
    <property type="entry name" value="Ribbon-helix-helix"/>
    <property type="match status" value="1"/>
</dbReference>
<gene>
    <name evidence="2" type="ORF">LZ495_00060</name>
</gene>
<keyword evidence="3" id="KW-1185">Reference proteome</keyword>
<dbReference type="Proteomes" id="UP001165378">
    <property type="component" value="Unassembled WGS sequence"/>
</dbReference>
<dbReference type="GO" id="GO:0006355">
    <property type="term" value="P:regulation of DNA-templated transcription"/>
    <property type="evidence" value="ECO:0007669"/>
    <property type="project" value="InterPro"/>
</dbReference>
<dbReference type="Pfam" id="PF22513">
    <property type="entry name" value="FitA-like_RHH"/>
    <property type="match status" value="1"/>
</dbReference>
<comment type="caution">
    <text evidence="2">The sequence shown here is derived from an EMBL/GenBank/DDBJ whole genome shotgun (WGS) entry which is preliminary data.</text>
</comment>
<dbReference type="AlphaFoldDB" id="A0AA41PU48"/>
<dbReference type="EMBL" id="JAKFHA010000001">
    <property type="protein sequence ID" value="MCF2525622.1"/>
    <property type="molecule type" value="Genomic_DNA"/>
</dbReference>
<evidence type="ECO:0000259" key="1">
    <source>
        <dbReference type="Pfam" id="PF22513"/>
    </source>
</evidence>
<reference evidence="2" key="1">
    <citation type="submission" date="2022-01" db="EMBL/GenBank/DDBJ databases">
        <title>Genome-Based Taxonomic Classification of the Phylum Actinobacteria.</title>
        <authorList>
            <person name="Gao Y."/>
        </authorList>
    </citation>
    <scope>NUCLEOTIDE SEQUENCE</scope>
    <source>
        <strain evidence="2">KLBMP 8922</strain>
    </source>
</reference>
<feature type="domain" description="Antitoxin FitA-like ribbon-helix-helix" evidence="1">
    <location>
        <begin position="15"/>
        <end position="50"/>
    </location>
</feature>
<sequence length="56" mass="6346">MHRLLAVRMAPATLLVIRNLSDETVATLRERAHARGQSLPAYVRDLLEREATLPPR</sequence>
<protein>
    <recommendedName>
        <fullName evidence="1">Antitoxin FitA-like ribbon-helix-helix domain-containing protein</fullName>
    </recommendedName>
</protein>
<proteinExistence type="predicted"/>